<reference evidence="2" key="2">
    <citation type="submission" date="2021-03" db="UniProtKB">
        <authorList>
            <consortium name="EnsemblPlants"/>
        </authorList>
    </citation>
    <scope>IDENTIFICATION</scope>
</reference>
<evidence type="ECO:0000313" key="3">
    <source>
        <dbReference type="Proteomes" id="UP000596660"/>
    </source>
</evidence>
<keyword evidence="3" id="KW-1185">Reference proteome</keyword>
<sequence>MAPQLTKSLVFLAITMFVMAYAVTAARNLDEFPVLVTVDADVGLVRAAGTTKSPMNGCLNVDALAVEACGSMGPPIEGHVNTFLDGKLPGQN</sequence>
<evidence type="ECO:0000256" key="1">
    <source>
        <dbReference type="SAM" id="SignalP"/>
    </source>
</evidence>
<dbReference type="EnsemblPlants" id="AUR62017322-RA">
    <property type="protein sequence ID" value="AUR62017322-RA:cds"/>
    <property type="gene ID" value="AUR62017322"/>
</dbReference>
<protein>
    <submittedName>
        <fullName evidence="2">Uncharacterized protein</fullName>
    </submittedName>
</protein>
<name>A0A803LQU3_CHEQI</name>
<dbReference type="AlphaFoldDB" id="A0A803LQU3"/>
<reference evidence="2" key="1">
    <citation type="journal article" date="2017" name="Nature">
        <title>The genome of Chenopodium quinoa.</title>
        <authorList>
            <person name="Jarvis D.E."/>
            <person name="Ho Y.S."/>
            <person name="Lightfoot D.J."/>
            <person name="Schmoeckel S.M."/>
            <person name="Li B."/>
            <person name="Borm T.J.A."/>
            <person name="Ohyanagi H."/>
            <person name="Mineta K."/>
            <person name="Michell C.T."/>
            <person name="Saber N."/>
            <person name="Kharbatia N.M."/>
            <person name="Rupper R.R."/>
            <person name="Sharp A.R."/>
            <person name="Dally N."/>
            <person name="Boughton B.A."/>
            <person name="Woo Y.H."/>
            <person name="Gao G."/>
            <person name="Schijlen E.G.W.M."/>
            <person name="Guo X."/>
            <person name="Momin A.A."/>
            <person name="Negrao S."/>
            <person name="Al-Babili S."/>
            <person name="Gehring C."/>
            <person name="Roessner U."/>
            <person name="Jung C."/>
            <person name="Murphy K."/>
            <person name="Arold S.T."/>
            <person name="Gojobori T."/>
            <person name="van der Linden C.G."/>
            <person name="van Loo E.N."/>
            <person name="Jellen E.N."/>
            <person name="Maughan P.J."/>
            <person name="Tester M."/>
        </authorList>
    </citation>
    <scope>NUCLEOTIDE SEQUENCE [LARGE SCALE GENOMIC DNA]</scope>
    <source>
        <strain evidence="2">cv. PI 614886</strain>
    </source>
</reference>
<evidence type="ECO:0000313" key="2">
    <source>
        <dbReference type="EnsemblPlants" id="AUR62017322-RA:cds"/>
    </source>
</evidence>
<accession>A0A803LQU3</accession>
<keyword evidence="1" id="KW-0732">Signal</keyword>
<organism evidence="2 3">
    <name type="scientific">Chenopodium quinoa</name>
    <name type="common">Quinoa</name>
    <dbReference type="NCBI Taxonomy" id="63459"/>
    <lineage>
        <taxon>Eukaryota</taxon>
        <taxon>Viridiplantae</taxon>
        <taxon>Streptophyta</taxon>
        <taxon>Embryophyta</taxon>
        <taxon>Tracheophyta</taxon>
        <taxon>Spermatophyta</taxon>
        <taxon>Magnoliopsida</taxon>
        <taxon>eudicotyledons</taxon>
        <taxon>Gunneridae</taxon>
        <taxon>Pentapetalae</taxon>
        <taxon>Caryophyllales</taxon>
        <taxon>Chenopodiaceae</taxon>
        <taxon>Chenopodioideae</taxon>
        <taxon>Atripliceae</taxon>
        <taxon>Chenopodium</taxon>
    </lineage>
</organism>
<dbReference type="Gramene" id="AUR62017322-RA">
    <property type="protein sequence ID" value="AUR62017322-RA:cds"/>
    <property type="gene ID" value="AUR62017322"/>
</dbReference>
<proteinExistence type="predicted"/>
<feature type="signal peptide" evidence="1">
    <location>
        <begin position="1"/>
        <end position="20"/>
    </location>
</feature>
<dbReference type="Proteomes" id="UP000596660">
    <property type="component" value="Unplaced"/>
</dbReference>
<feature type="chain" id="PRO_5030654596" evidence="1">
    <location>
        <begin position="21"/>
        <end position="92"/>
    </location>
</feature>